<dbReference type="PANTHER" id="PTHR47383:SF2">
    <property type="entry name" value="OS04G0616000 PROTEIN"/>
    <property type="match status" value="1"/>
</dbReference>
<reference evidence="5" key="1">
    <citation type="submission" date="2015-12" db="EMBL/GenBank/DDBJ databases">
        <title>Update maize B73 reference genome by single molecule sequencing technologies.</title>
        <authorList>
            <consortium name="Maize Genome Sequencing Project"/>
            <person name="Ware D."/>
        </authorList>
    </citation>
    <scope>NUCLEOTIDE SEQUENCE [LARGE SCALE GENOMIC DNA]</scope>
    <source>
        <strain evidence="5">cv. B73</strain>
    </source>
</reference>
<sequence length="373" mass="41420">MARYEASAAAPGVDFHLPDEILAVIPTDPYEQLDVARKITSMAITSRVSRLEADSGRLRRDLADRDHAEAELRARLADSDARLAAALDENAKLAKERDSLAATTKKLTRNLAKLEAFKKQLMKSLSEDNLLVSCIDQLFLFTLSQKLLLPFKPSLLLELLCEQTILLACFSQQLSETSQDHNGEDILTARVPYWKDEVCSSNTSSDTSIRSTITESIHGGGYQFSIKTYVPPKLTPGSTPMISSSSGSPRAYSTGPPSPNFFSGPTSPTKARSEGQLTFSSWQGSSSHQYSAPTSPQRHSFTGRPRIDGKEFFRQARTRLSYEQFGAFLANIKEFNAQKQSREDTLSKAEEIFGTEHKDLYISFQNMLSRNQS</sequence>
<feature type="region of interest" description="Disordered" evidence="2">
    <location>
        <begin position="237"/>
        <end position="306"/>
    </location>
</feature>
<dbReference type="InParanoid" id="A0A804MAF4"/>
<dbReference type="Proteomes" id="UP000007305">
    <property type="component" value="Chromosome 2"/>
</dbReference>
<reference evidence="4" key="3">
    <citation type="submission" date="2021-05" db="UniProtKB">
        <authorList>
            <consortium name="EnsemblPlants"/>
        </authorList>
    </citation>
    <scope>IDENTIFICATION</scope>
    <source>
        <strain evidence="4">cv. B73</strain>
    </source>
</reference>
<dbReference type="OrthoDB" id="5599468at2759"/>
<dbReference type="Pfam" id="PF25972">
    <property type="entry name" value="At4g15545_C"/>
    <property type="match status" value="1"/>
</dbReference>
<keyword evidence="1" id="KW-0175">Coiled coil</keyword>
<evidence type="ECO:0000313" key="5">
    <source>
        <dbReference type="Proteomes" id="UP000007305"/>
    </source>
</evidence>
<accession>A0A804MAF4</accession>
<evidence type="ECO:0000259" key="3">
    <source>
        <dbReference type="Pfam" id="PF25972"/>
    </source>
</evidence>
<reference evidence="4" key="2">
    <citation type="submission" date="2019-07" db="EMBL/GenBank/DDBJ databases">
        <authorList>
            <person name="Seetharam A."/>
            <person name="Woodhouse M."/>
            <person name="Cannon E."/>
        </authorList>
    </citation>
    <scope>NUCLEOTIDE SEQUENCE [LARGE SCALE GENOMIC DNA]</scope>
    <source>
        <strain evidence="4">cv. B73</strain>
    </source>
</reference>
<keyword evidence="6" id="KW-1267">Proteomics identification</keyword>
<evidence type="ECO:0000313" key="4">
    <source>
        <dbReference type="EnsemblPlants" id="Zm00001eb070750_P002"/>
    </source>
</evidence>
<dbReference type="EnsemblPlants" id="Zm00001eb070750_T002">
    <property type="protein sequence ID" value="Zm00001eb070750_P002"/>
    <property type="gene ID" value="Zm00001eb070750"/>
</dbReference>
<feature type="compositionally biased region" description="Low complexity" evidence="2">
    <location>
        <begin position="280"/>
        <end position="291"/>
    </location>
</feature>
<protein>
    <recommendedName>
        <fullName evidence="3">At4g15545-like C-terminal domain-containing protein</fullName>
    </recommendedName>
</protein>
<dbReference type="GO" id="GO:0010168">
    <property type="term" value="C:ER body"/>
    <property type="evidence" value="ECO:0000318"/>
    <property type="project" value="GO_Central"/>
</dbReference>
<dbReference type="InterPro" id="IPR058935">
    <property type="entry name" value="At4g15545-like_C"/>
</dbReference>
<dbReference type="Gramene" id="Zm00001eb070750_T002">
    <property type="protein sequence ID" value="Zm00001eb070750_P002"/>
    <property type="gene ID" value="Zm00001eb070750"/>
</dbReference>
<keyword evidence="5" id="KW-1185">Reference proteome</keyword>
<dbReference type="AlphaFoldDB" id="A0A804MAF4"/>
<evidence type="ECO:0000256" key="1">
    <source>
        <dbReference type="SAM" id="Coils"/>
    </source>
</evidence>
<dbReference type="PANTHER" id="PTHR47383">
    <property type="entry name" value="OS03G0659800 PROTEIN"/>
    <property type="match status" value="1"/>
</dbReference>
<feature type="domain" description="At4g15545-like C-terminal" evidence="3">
    <location>
        <begin position="305"/>
        <end position="371"/>
    </location>
</feature>
<feature type="compositionally biased region" description="Low complexity" evidence="2">
    <location>
        <begin position="237"/>
        <end position="249"/>
    </location>
</feature>
<proteinExistence type="evidence at protein level"/>
<gene>
    <name evidence="4" type="primary">LOC100277416</name>
</gene>
<evidence type="ECO:0007829" key="6">
    <source>
        <dbReference type="PeptideAtlas" id="A0A804MAF4"/>
    </source>
</evidence>
<dbReference type="InterPro" id="IPR058936">
    <property type="entry name" value="At4g15545-like"/>
</dbReference>
<feature type="compositionally biased region" description="Polar residues" evidence="2">
    <location>
        <begin position="260"/>
        <end position="279"/>
    </location>
</feature>
<name>A0A804MAF4_MAIZE</name>
<feature type="coiled-coil region" evidence="1">
    <location>
        <begin position="76"/>
        <end position="103"/>
    </location>
</feature>
<organism evidence="4 5">
    <name type="scientific">Zea mays</name>
    <name type="common">Maize</name>
    <dbReference type="NCBI Taxonomy" id="4577"/>
    <lineage>
        <taxon>Eukaryota</taxon>
        <taxon>Viridiplantae</taxon>
        <taxon>Streptophyta</taxon>
        <taxon>Embryophyta</taxon>
        <taxon>Tracheophyta</taxon>
        <taxon>Spermatophyta</taxon>
        <taxon>Magnoliopsida</taxon>
        <taxon>Liliopsida</taxon>
        <taxon>Poales</taxon>
        <taxon>Poaceae</taxon>
        <taxon>PACMAD clade</taxon>
        <taxon>Panicoideae</taxon>
        <taxon>Andropogonodae</taxon>
        <taxon>Andropogoneae</taxon>
        <taxon>Tripsacinae</taxon>
        <taxon>Zea</taxon>
    </lineage>
</organism>
<evidence type="ECO:0000256" key="2">
    <source>
        <dbReference type="SAM" id="MobiDB-lite"/>
    </source>
</evidence>